<dbReference type="OrthoDB" id="9824859at2"/>
<organism evidence="1 2">
    <name type="scientific">Flavobacterium fontis</name>
    <dbReference type="NCBI Taxonomy" id="1124188"/>
    <lineage>
        <taxon>Bacteria</taxon>
        <taxon>Pseudomonadati</taxon>
        <taxon>Bacteroidota</taxon>
        <taxon>Flavobacteriia</taxon>
        <taxon>Flavobacteriales</taxon>
        <taxon>Flavobacteriaceae</taxon>
        <taxon>Flavobacterium</taxon>
    </lineage>
</organism>
<gene>
    <name evidence="1" type="ORF">SAMN05444377_10828</name>
</gene>
<dbReference type="AlphaFoldDB" id="A0A1M5BCQ7"/>
<keyword evidence="2" id="KW-1185">Reference proteome</keyword>
<proteinExistence type="predicted"/>
<sequence>MKNIVENLIYVMRSENEDKSLSAITSLGLLVERHIQDRYSDVDYLHLFHNDIQIYNLKLSDNEVNLILENVLFELFHNVNKNAVSLAWCLGKFHDKYILSDFLKLFKIYKNDDDVFLQLLFSLISIYDLREIANTLNFEFEKIDFSKLMKSQEYLMELSSVFQELKPRKPDFQSSPTR</sequence>
<dbReference type="Proteomes" id="UP000184147">
    <property type="component" value="Unassembled WGS sequence"/>
</dbReference>
<name>A0A1M5BCQ7_9FLAO</name>
<evidence type="ECO:0000313" key="2">
    <source>
        <dbReference type="Proteomes" id="UP000184147"/>
    </source>
</evidence>
<dbReference type="STRING" id="1124188.SAMN05444377_10828"/>
<protein>
    <submittedName>
        <fullName evidence="1">Uncharacterized protein</fullName>
    </submittedName>
</protein>
<reference evidence="1 2" key="1">
    <citation type="submission" date="2016-11" db="EMBL/GenBank/DDBJ databases">
        <authorList>
            <person name="Jaros S."/>
            <person name="Januszkiewicz K."/>
            <person name="Wedrychowicz H."/>
        </authorList>
    </citation>
    <scope>NUCLEOTIDE SEQUENCE [LARGE SCALE GENOMIC DNA]</scope>
    <source>
        <strain evidence="1 2">DSM 25660</strain>
    </source>
</reference>
<evidence type="ECO:0000313" key="1">
    <source>
        <dbReference type="EMBL" id="SHF40210.1"/>
    </source>
</evidence>
<accession>A0A1M5BCQ7</accession>
<dbReference type="EMBL" id="FQVQ01000008">
    <property type="protein sequence ID" value="SHF40210.1"/>
    <property type="molecule type" value="Genomic_DNA"/>
</dbReference>
<dbReference type="RefSeq" id="WP_143161759.1">
    <property type="nucleotide sequence ID" value="NZ_FQVQ01000008.1"/>
</dbReference>